<dbReference type="SUPFAM" id="SSF52540">
    <property type="entry name" value="P-loop containing nucleoside triphosphate hydrolases"/>
    <property type="match status" value="1"/>
</dbReference>
<comment type="caution">
    <text evidence="2">The sequence shown here is derived from an EMBL/GenBank/DDBJ whole genome shotgun (WGS) entry which is preliminary data.</text>
</comment>
<accession>A0A832ZZN3</accession>
<dbReference type="Gene3D" id="3.40.50.300">
    <property type="entry name" value="P-loop containing nucleotide triphosphate hydrolases"/>
    <property type="match status" value="1"/>
</dbReference>
<dbReference type="EMBL" id="DQVW01000101">
    <property type="protein sequence ID" value="HIQ32859.1"/>
    <property type="molecule type" value="Genomic_DNA"/>
</dbReference>
<reference evidence="2" key="1">
    <citation type="journal article" date="2020" name="ISME J.">
        <title>Gammaproteobacteria mediating utilization of methyl-, sulfur- and petroleum organic compounds in deep ocean hydrothermal plumes.</title>
        <authorList>
            <person name="Zhou Z."/>
            <person name="Liu Y."/>
            <person name="Pan J."/>
            <person name="Cron B.R."/>
            <person name="Toner B.M."/>
            <person name="Anantharaman K."/>
            <person name="Breier J.A."/>
            <person name="Dick G.J."/>
            <person name="Li M."/>
        </authorList>
    </citation>
    <scope>NUCLEOTIDE SEQUENCE</scope>
    <source>
        <strain evidence="2">SZUA-1534</strain>
    </source>
</reference>
<evidence type="ECO:0000313" key="3">
    <source>
        <dbReference type="Proteomes" id="UP000623215"/>
    </source>
</evidence>
<dbReference type="InterPro" id="IPR027417">
    <property type="entry name" value="P-loop_NTPase"/>
</dbReference>
<evidence type="ECO:0000256" key="1">
    <source>
        <dbReference type="SAM" id="MobiDB-lite"/>
    </source>
</evidence>
<evidence type="ECO:0000313" key="2">
    <source>
        <dbReference type="EMBL" id="HIQ32859.1"/>
    </source>
</evidence>
<dbReference type="Proteomes" id="UP000623215">
    <property type="component" value="Unassembled WGS sequence"/>
</dbReference>
<protein>
    <submittedName>
        <fullName evidence="2">ATP-binding protein</fullName>
    </submittedName>
</protein>
<organism evidence="2 3">
    <name type="scientific">Methanothermococcus okinawensis</name>
    <dbReference type="NCBI Taxonomy" id="155863"/>
    <lineage>
        <taxon>Archaea</taxon>
        <taxon>Methanobacteriati</taxon>
        <taxon>Methanobacteriota</taxon>
        <taxon>Methanomada group</taxon>
        <taxon>Methanococci</taxon>
        <taxon>Methanococcales</taxon>
        <taxon>Methanococcaceae</taxon>
        <taxon>Methanothermococcus</taxon>
    </lineage>
</organism>
<dbReference type="AlphaFoldDB" id="A0A832ZZN3"/>
<sequence>MKAFNQIAIPHEDIREGRLTMDIFAADLWQVVKGTAPRDYQDPDVFFRKTHITKGLKNILQVAESRLKGRGGDAVIQLQTPFGGGKTHTLIALYHKAREWGANVVVFEGTNFDAKETRIWEELERQLTGKVELTKGDTAPGKEKIIKLLSENAPVLILIDELLEYITKAAGVKVGDSNLASQTYAFIQELTEAVRAVGNAMLVITLTSSTLEQYDEKAEEVLNRLQKILGRTEKIYTPVSDEDIVPVVIKRLFSRIDKKEAKKIVDKFVDYIEQEGVLSKEEAARYREKFLESYPFKPEVIEILYKRWGSFPSFQRTRGVLRLLSLVVYHMLDKGVPFIRLGDFDLSNEEIRRELIKHIGNEWDSIIYSDITAEDSGAKIVDKRVGSTYRPYKLGTVVATTIFMTSFSGRGERGVTMKELKLYTLLPVLPASIIDTVVGYLRERLFYLSDEGLYFVTQPNLNRIILTYEENISPEELYEEERSLLEKNISYKPKFKVYIHPKFPKEIADDPELKLLIMKNDQVDREFVEKYGESPRIYRNTLIFLCPDENYRMDFQKDLRKYLALRRIKEEKLDELTKSQQKEVKRKFGDIKNRLYSSLREFYRRILLPEREGFEIVEMERPHPRSEDKLDEAVYDKLKSEGYIVDEISPRIIKDRYLRDRDYLEIKKLYESLLKIPGELRMASKEGFIRSIKKGVEEGYFGYGKLIDGRIEVITIGETPDIQLSEEEVIVKPELCVREEEKPVETPPVESKEEITEEVKHPPRSKAVEEEVYREITLRLEIPLDSPSHVHNVFSTILNILKCLKSKFKNGEMEVTIRAKDGEISKSDYENTIIEALRQCNISFKVDKK</sequence>
<keyword evidence="2" id="KW-0547">Nucleotide-binding</keyword>
<feature type="region of interest" description="Disordered" evidence="1">
    <location>
        <begin position="741"/>
        <end position="763"/>
    </location>
</feature>
<gene>
    <name evidence="2" type="ORF">EYH55_05210</name>
</gene>
<keyword evidence="2" id="KW-0067">ATP-binding</keyword>
<proteinExistence type="predicted"/>
<dbReference type="GO" id="GO:0005524">
    <property type="term" value="F:ATP binding"/>
    <property type="evidence" value="ECO:0007669"/>
    <property type="project" value="UniProtKB-KW"/>
</dbReference>
<name>A0A832ZZN3_9EURY</name>